<dbReference type="Proteomes" id="UP000324800">
    <property type="component" value="Unassembled WGS sequence"/>
</dbReference>
<accession>A0A5J4UVJ0</accession>
<protein>
    <submittedName>
        <fullName evidence="1">Uncharacterized protein</fullName>
    </submittedName>
</protein>
<dbReference type="EMBL" id="SNRW01012213">
    <property type="protein sequence ID" value="KAA6374122.1"/>
    <property type="molecule type" value="Genomic_DNA"/>
</dbReference>
<proteinExistence type="predicted"/>
<name>A0A5J4UVJ0_9EUKA</name>
<organism evidence="1 2">
    <name type="scientific">Streblomastix strix</name>
    <dbReference type="NCBI Taxonomy" id="222440"/>
    <lineage>
        <taxon>Eukaryota</taxon>
        <taxon>Metamonada</taxon>
        <taxon>Preaxostyla</taxon>
        <taxon>Oxymonadida</taxon>
        <taxon>Streblomastigidae</taxon>
        <taxon>Streblomastix</taxon>
    </lineage>
</organism>
<sequence length="156" mass="17321">MAETVGMAEMVGISSKANMDTGFKTMDMRIAIVDMENANNPHSQAYHASISPVVASAYQSPYSSLVLNFWRYYFPLFNRKLHFSRKLGQNGTIMGMRNTIATLSNLIDSSCHIQNGSREGERSIISNEMKRAGVVDCPNANYSTLEGARGQLKRCE</sequence>
<comment type="caution">
    <text evidence="1">The sequence shown here is derived from an EMBL/GenBank/DDBJ whole genome shotgun (WGS) entry which is preliminary data.</text>
</comment>
<reference evidence="1 2" key="1">
    <citation type="submission" date="2019-03" db="EMBL/GenBank/DDBJ databases">
        <title>Single cell metagenomics reveals metabolic interactions within the superorganism composed of flagellate Streblomastix strix and complex community of Bacteroidetes bacteria on its surface.</title>
        <authorList>
            <person name="Treitli S.C."/>
            <person name="Kolisko M."/>
            <person name="Husnik F."/>
            <person name="Keeling P."/>
            <person name="Hampl V."/>
        </authorList>
    </citation>
    <scope>NUCLEOTIDE SEQUENCE [LARGE SCALE GENOMIC DNA]</scope>
    <source>
        <strain evidence="1">ST1C</strain>
    </source>
</reference>
<evidence type="ECO:0000313" key="1">
    <source>
        <dbReference type="EMBL" id="KAA6374122.1"/>
    </source>
</evidence>
<gene>
    <name evidence="1" type="ORF">EZS28_030354</name>
</gene>
<dbReference type="AlphaFoldDB" id="A0A5J4UVJ0"/>
<evidence type="ECO:0000313" key="2">
    <source>
        <dbReference type="Proteomes" id="UP000324800"/>
    </source>
</evidence>